<dbReference type="Pfam" id="PF18759">
    <property type="entry name" value="Plavaka"/>
    <property type="match status" value="2"/>
</dbReference>
<dbReference type="GeneID" id="64702160"/>
<keyword evidence="2" id="KW-1185">Reference proteome</keyword>
<dbReference type="EMBL" id="JABBWM010000051">
    <property type="protein sequence ID" value="KAG2101383.1"/>
    <property type="molecule type" value="Genomic_DNA"/>
</dbReference>
<dbReference type="RefSeq" id="XP_041289861.1">
    <property type="nucleotide sequence ID" value="XM_041439901.1"/>
</dbReference>
<gene>
    <name evidence="1" type="ORF">F5147DRAFT_747021</name>
</gene>
<dbReference type="AlphaFoldDB" id="A0A9P7F1R3"/>
<reference evidence="1" key="1">
    <citation type="journal article" date="2020" name="New Phytol.">
        <title>Comparative genomics reveals dynamic genome evolution in host specialist ectomycorrhizal fungi.</title>
        <authorList>
            <person name="Lofgren L.A."/>
            <person name="Nguyen N.H."/>
            <person name="Vilgalys R."/>
            <person name="Ruytinx J."/>
            <person name="Liao H.L."/>
            <person name="Branco S."/>
            <person name="Kuo A."/>
            <person name="LaButti K."/>
            <person name="Lipzen A."/>
            <person name="Andreopoulos W."/>
            <person name="Pangilinan J."/>
            <person name="Riley R."/>
            <person name="Hundley H."/>
            <person name="Na H."/>
            <person name="Barry K."/>
            <person name="Grigoriev I.V."/>
            <person name="Stajich J.E."/>
            <person name="Kennedy P.G."/>
        </authorList>
    </citation>
    <scope>NUCLEOTIDE SEQUENCE</scope>
    <source>
        <strain evidence="1">FC423</strain>
    </source>
</reference>
<dbReference type="OrthoDB" id="3199698at2759"/>
<protein>
    <submittedName>
        <fullName evidence="1">Uncharacterized protein</fullName>
    </submittedName>
</protein>
<dbReference type="Proteomes" id="UP000823399">
    <property type="component" value="Unassembled WGS sequence"/>
</dbReference>
<sequence>MFLPPGRPPEPLSDKSSSDWTPYRNCIKFEMAEPPFTDFHDLYKPIDKTPLGDVKWQSFSVRYNGERPDTDVPPWMDQVFDIWYRDPQEVIHNMLANPDYAKEFDYRPYHKFSTDGDECQWKDFMSGDWSWDQADITSEDPESHGSTFVPVVLGSNKTTVSVAMGNNEYYPLYASIGNVRNNVRQAHYDAFCQQLFHCLLSKILETLHPGITKYEVTHFGDGHFHHVIYGLGPYIADYEEQVLLRCIVRGWCPKYLASHVNLNEPASWRCHDHMDALVKEANIHELISPNILHQLIKGTFKDHLVDWIEKYLYQTHLKKDADRIMDNIDRRIAAVPAFAGDDSKAMMKVYIPAIEGYVPADMIWTFQAFLEFCCLVQCSIIMEKTLEQIQDALNRFHQYQKIFQTLDVVPTFSLPRQHSLQHYLLLIRLFGAPNGLCSSITKAKHIKAVKELWRRSSWYKALSQMLVTNQHLNKLAALCADFTQRKMLNGTCLSTAALELALELSIKHLPNILQCFLFTQLNLNNPCDPSEVPLACCPQFDGKINIFNSACSRFFAPSDLSGIRGMRCEYICTCLTWRNEHPQFDCIFVNTNPGLDGMRGMDARLYPCAVVQWFDTIGGSPDKNTGMWVVQPAHNADNTPHIAIIHIDSIYHAAHLIPVYGTRPVPPQHQHHQTYDVFCCFYVNKYADHHSFEIAF</sequence>
<evidence type="ECO:0000313" key="1">
    <source>
        <dbReference type="EMBL" id="KAG2101383.1"/>
    </source>
</evidence>
<evidence type="ECO:0000313" key="2">
    <source>
        <dbReference type="Proteomes" id="UP000823399"/>
    </source>
</evidence>
<name>A0A9P7F1R3_9AGAM</name>
<accession>A0A9P7F1R3</accession>
<dbReference type="InterPro" id="IPR041078">
    <property type="entry name" value="Plavaka"/>
</dbReference>
<proteinExistence type="predicted"/>
<organism evidence="1 2">
    <name type="scientific">Suillus discolor</name>
    <dbReference type="NCBI Taxonomy" id="1912936"/>
    <lineage>
        <taxon>Eukaryota</taxon>
        <taxon>Fungi</taxon>
        <taxon>Dikarya</taxon>
        <taxon>Basidiomycota</taxon>
        <taxon>Agaricomycotina</taxon>
        <taxon>Agaricomycetes</taxon>
        <taxon>Agaricomycetidae</taxon>
        <taxon>Boletales</taxon>
        <taxon>Suillineae</taxon>
        <taxon>Suillaceae</taxon>
        <taxon>Suillus</taxon>
    </lineage>
</organism>
<comment type="caution">
    <text evidence="1">The sequence shown here is derived from an EMBL/GenBank/DDBJ whole genome shotgun (WGS) entry which is preliminary data.</text>
</comment>